<dbReference type="PROSITE" id="PS50850">
    <property type="entry name" value="MFS"/>
    <property type="match status" value="1"/>
</dbReference>
<evidence type="ECO:0000259" key="7">
    <source>
        <dbReference type="PROSITE" id="PS50850"/>
    </source>
</evidence>
<dbReference type="InterPro" id="IPR020846">
    <property type="entry name" value="MFS_dom"/>
</dbReference>
<feature type="transmembrane region" description="Helical" evidence="6">
    <location>
        <begin position="144"/>
        <end position="163"/>
    </location>
</feature>
<feature type="transmembrane region" description="Helical" evidence="6">
    <location>
        <begin position="112"/>
        <end position="132"/>
    </location>
</feature>
<keyword evidence="3 6" id="KW-0812">Transmembrane</keyword>
<dbReference type="InterPro" id="IPR001958">
    <property type="entry name" value="Tet-R_TetA/multi-R_MdtG-like"/>
</dbReference>
<feature type="transmembrane region" description="Helical" evidence="6">
    <location>
        <begin position="248"/>
        <end position="271"/>
    </location>
</feature>
<evidence type="ECO:0000256" key="2">
    <source>
        <dbReference type="ARBA" id="ARBA00022475"/>
    </source>
</evidence>
<keyword evidence="9" id="KW-1185">Reference proteome</keyword>
<feature type="transmembrane region" description="Helical" evidence="6">
    <location>
        <begin position="283"/>
        <end position="300"/>
    </location>
</feature>
<dbReference type="Gene3D" id="1.20.1250.20">
    <property type="entry name" value="MFS general substrate transporter like domains"/>
    <property type="match status" value="1"/>
</dbReference>
<organism evidence="8 9">
    <name type="scientific">Nostoc flagelliforme FACHB-838</name>
    <dbReference type="NCBI Taxonomy" id="2692904"/>
    <lineage>
        <taxon>Bacteria</taxon>
        <taxon>Bacillati</taxon>
        <taxon>Cyanobacteriota</taxon>
        <taxon>Cyanophyceae</taxon>
        <taxon>Nostocales</taxon>
        <taxon>Nostocaceae</taxon>
        <taxon>Nostoc</taxon>
    </lineage>
</organism>
<evidence type="ECO:0000256" key="4">
    <source>
        <dbReference type="ARBA" id="ARBA00022989"/>
    </source>
</evidence>
<feature type="transmembrane region" description="Helical" evidence="6">
    <location>
        <begin position="52"/>
        <end position="73"/>
    </location>
</feature>
<dbReference type="InterPro" id="IPR011701">
    <property type="entry name" value="MFS"/>
</dbReference>
<proteinExistence type="predicted"/>
<accession>A0ABR8DWH3</accession>
<evidence type="ECO:0000256" key="1">
    <source>
        <dbReference type="ARBA" id="ARBA00004651"/>
    </source>
</evidence>
<evidence type="ECO:0000256" key="5">
    <source>
        <dbReference type="ARBA" id="ARBA00023136"/>
    </source>
</evidence>
<feature type="transmembrane region" description="Helical" evidence="6">
    <location>
        <begin position="17"/>
        <end position="37"/>
    </location>
</feature>
<evidence type="ECO:0000313" key="8">
    <source>
        <dbReference type="EMBL" id="MBD2533232.1"/>
    </source>
</evidence>
<dbReference type="PANTHER" id="PTHR43124">
    <property type="entry name" value="PURINE EFFLUX PUMP PBUE"/>
    <property type="match status" value="1"/>
</dbReference>
<feature type="transmembrane region" description="Helical" evidence="6">
    <location>
        <begin position="169"/>
        <end position="188"/>
    </location>
</feature>
<dbReference type="EMBL" id="JACJSI010000087">
    <property type="protein sequence ID" value="MBD2533232.1"/>
    <property type="molecule type" value="Genomic_DNA"/>
</dbReference>
<dbReference type="InterPro" id="IPR050189">
    <property type="entry name" value="MFS_Efflux_Transporters"/>
</dbReference>
<feature type="transmembrane region" description="Helical" evidence="6">
    <location>
        <begin position="374"/>
        <end position="393"/>
    </location>
</feature>
<sequence length="406" mass="43305">MQPNFASNKNPLYDRNLYIIISVTLIAIMGGPTIAPILPDLAKVFNVSSKEIQLVMTVFFIPMGITTPVLGILADRIGTRKVLILSLLLFAVAGGCSSFAQDFQTLLGWRFLQGLGVTSLNFIALTMISTIYRGKALTTAMSLNACMIGISTTIYPVIGGALAGFSWRYPFLLAVSAFPLIMLILMVLKLPEKASGSQNSKLKIYLQNTWHSINNIRVLGLLFAVGSIFAIQSGAFMTYIPILAGVNFGASGLVIGLILASMSVSLAVVASQLGRLAQRTSEITLIKVAFVIIAIALLIIPTIHNVWLLIIPSILFGVGEALAIPCTQALLAELAVDNTRSGFMAVNATVQSLGQAIGPIIAGISFGLWGMGGVFWVTAGISLATFALFHFLLNPKRLNASNKKLT</sequence>
<dbReference type="SUPFAM" id="SSF103473">
    <property type="entry name" value="MFS general substrate transporter"/>
    <property type="match status" value="1"/>
</dbReference>
<dbReference type="InterPro" id="IPR036259">
    <property type="entry name" value="MFS_trans_sf"/>
</dbReference>
<reference evidence="8 9" key="1">
    <citation type="journal article" date="2020" name="ISME J.">
        <title>Comparative genomics reveals insights into cyanobacterial evolution and habitat adaptation.</title>
        <authorList>
            <person name="Chen M.Y."/>
            <person name="Teng W.K."/>
            <person name="Zhao L."/>
            <person name="Hu C.X."/>
            <person name="Zhou Y.K."/>
            <person name="Han B.P."/>
            <person name="Song L.R."/>
            <person name="Shu W.S."/>
        </authorList>
    </citation>
    <scope>NUCLEOTIDE SEQUENCE [LARGE SCALE GENOMIC DNA]</scope>
    <source>
        <strain evidence="8 9">FACHB-838</strain>
    </source>
</reference>
<dbReference type="PRINTS" id="PR01035">
    <property type="entry name" value="TCRTETA"/>
</dbReference>
<keyword evidence="4 6" id="KW-1133">Transmembrane helix</keyword>
<comment type="caution">
    <text evidence="8">The sequence shown here is derived from an EMBL/GenBank/DDBJ whole genome shotgun (WGS) entry which is preliminary data.</text>
</comment>
<dbReference type="PANTHER" id="PTHR43124:SF3">
    <property type="entry name" value="CHLORAMPHENICOL EFFLUX PUMP RV0191"/>
    <property type="match status" value="1"/>
</dbReference>
<keyword evidence="5 6" id="KW-0472">Membrane</keyword>
<name>A0ABR8DWH3_9NOSO</name>
<feature type="domain" description="Major facilitator superfamily (MFS) profile" evidence="7">
    <location>
        <begin position="16"/>
        <end position="397"/>
    </location>
</feature>
<dbReference type="Proteomes" id="UP000623440">
    <property type="component" value="Unassembled WGS sequence"/>
</dbReference>
<gene>
    <name evidence="8" type="ORF">H6G97_28135</name>
</gene>
<comment type="subcellular location">
    <subcellularLocation>
        <location evidence="1">Cell membrane</location>
        <topology evidence="1">Multi-pass membrane protein</topology>
    </subcellularLocation>
</comment>
<evidence type="ECO:0000256" key="3">
    <source>
        <dbReference type="ARBA" id="ARBA00022692"/>
    </source>
</evidence>
<protein>
    <submittedName>
        <fullName evidence="8">MFS transporter</fullName>
    </submittedName>
</protein>
<dbReference type="RefSeq" id="WP_190943818.1">
    <property type="nucleotide sequence ID" value="NZ_JACJSI010000087.1"/>
</dbReference>
<dbReference type="CDD" id="cd17474">
    <property type="entry name" value="MFS_YfmO_like"/>
    <property type="match status" value="1"/>
</dbReference>
<evidence type="ECO:0000256" key="6">
    <source>
        <dbReference type="SAM" id="Phobius"/>
    </source>
</evidence>
<feature type="transmembrane region" description="Helical" evidence="6">
    <location>
        <begin position="82"/>
        <end position="100"/>
    </location>
</feature>
<feature type="transmembrane region" description="Helical" evidence="6">
    <location>
        <begin position="218"/>
        <end position="242"/>
    </location>
</feature>
<keyword evidence="2" id="KW-1003">Cell membrane</keyword>
<evidence type="ECO:0000313" key="9">
    <source>
        <dbReference type="Proteomes" id="UP000623440"/>
    </source>
</evidence>
<dbReference type="Pfam" id="PF07690">
    <property type="entry name" value="MFS_1"/>
    <property type="match status" value="1"/>
</dbReference>